<dbReference type="OrthoDB" id="444127at2759"/>
<accession>A0A5N5D4D2</accession>
<dbReference type="PANTHER" id="PTHR31642">
    <property type="entry name" value="TRICHOTHECENE 3-O-ACETYLTRANSFERASE"/>
    <property type="match status" value="1"/>
</dbReference>
<dbReference type="PANTHER" id="PTHR31642:SF310">
    <property type="entry name" value="FATTY ALCOHOL:CAFFEOYL-COA ACYLTRANSFERASE"/>
    <property type="match status" value="1"/>
</dbReference>
<protein>
    <submittedName>
        <fullName evidence="2">Putrescine hydroxycinnamoyltransferase 1</fullName>
    </submittedName>
</protein>
<evidence type="ECO:0000256" key="1">
    <source>
        <dbReference type="ARBA" id="ARBA00022679"/>
    </source>
</evidence>
<evidence type="ECO:0000313" key="2">
    <source>
        <dbReference type="EMBL" id="KAB2572407.1"/>
    </source>
</evidence>
<proteinExistence type="predicted"/>
<organism evidence="2 3">
    <name type="scientific">Lasiodiplodia theobromae</name>
    <dbReference type="NCBI Taxonomy" id="45133"/>
    <lineage>
        <taxon>Eukaryota</taxon>
        <taxon>Fungi</taxon>
        <taxon>Dikarya</taxon>
        <taxon>Ascomycota</taxon>
        <taxon>Pezizomycotina</taxon>
        <taxon>Dothideomycetes</taxon>
        <taxon>Dothideomycetes incertae sedis</taxon>
        <taxon>Botryosphaeriales</taxon>
        <taxon>Botryosphaeriaceae</taxon>
        <taxon>Lasiodiplodia</taxon>
    </lineage>
</organism>
<evidence type="ECO:0000313" key="3">
    <source>
        <dbReference type="Proteomes" id="UP000325902"/>
    </source>
</evidence>
<gene>
    <name evidence="2" type="primary">PHT1</name>
    <name evidence="2" type="ORF">DBV05_g8941</name>
</gene>
<dbReference type="Pfam" id="PF02458">
    <property type="entry name" value="Transferase"/>
    <property type="match status" value="2"/>
</dbReference>
<dbReference type="Proteomes" id="UP000325902">
    <property type="component" value="Unassembled WGS sequence"/>
</dbReference>
<dbReference type="EMBL" id="VCHE01000079">
    <property type="protein sequence ID" value="KAB2572407.1"/>
    <property type="molecule type" value="Genomic_DNA"/>
</dbReference>
<keyword evidence="3" id="KW-1185">Reference proteome</keyword>
<dbReference type="GO" id="GO:0044550">
    <property type="term" value="P:secondary metabolite biosynthetic process"/>
    <property type="evidence" value="ECO:0007669"/>
    <property type="project" value="TreeGrafter"/>
</dbReference>
<dbReference type="AlphaFoldDB" id="A0A5N5D4D2"/>
<reference evidence="2 3" key="1">
    <citation type="journal article" date="2019" name="Sci. Rep.">
        <title>A multi-omics analysis of the grapevine pathogen Lasiodiplodia theobromae reveals that temperature affects the expression of virulence- and pathogenicity-related genes.</title>
        <authorList>
            <person name="Felix C."/>
            <person name="Meneses R."/>
            <person name="Goncalves M.F.M."/>
            <person name="Tilleman L."/>
            <person name="Duarte A.S."/>
            <person name="Jorrin-Novo J.V."/>
            <person name="Van de Peer Y."/>
            <person name="Deforce D."/>
            <person name="Van Nieuwerburgh F."/>
            <person name="Esteves A.C."/>
            <person name="Alves A."/>
        </authorList>
    </citation>
    <scope>NUCLEOTIDE SEQUENCE [LARGE SCALE GENOMIC DNA]</scope>
    <source>
        <strain evidence="2 3">LA-SOL3</strain>
    </source>
</reference>
<comment type="caution">
    <text evidence="2">The sequence shown here is derived from an EMBL/GenBank/DDBJ whole genome shotgun (WGS) entry which is preliminary data.</text>
</comment>
<name>A0A5N5D4D2_9PEZI</name>
<sequence length="528" mass="56113">MSVFFVAEARVFPASGCFEERTVPLSILDATVANFTPTETVLAYDAPAPTPTFLLEALQRVLDAYPQWCGSLHCLPFDAATRHGRLALTWGRPDDPGVVFVEARCDVALASVAPARVESELDWDPSSFPAAQLVPSTPLAAPAARGDDGNAPPRPAVLVQVTSFTCGGLAIGLRLAHPLADAHALAHFVRDWAAAARSSLPPPAPGPLFDPSLLDARAAAAAAQPPGASAALPCNRFDWWISNAGSPFPPVHPPAELLLRDGPLPPPLDPPGTPMPWADWDLAAPVAHRVLHFPGPELLRLWQAAAATHEGAGGDDDARISRLDALLGHIWSCVTRARGQAASDEAVTLDYTLGVRARLAPPLPDRFVGSPLVIAAATAPARDVVSSSGSKASRLLRQTVAAFTPEAVAGHVAEKMREQSPQRLWQAFLGRRHLLVTSWIHTRLYEVEFGVGGGGGGGGGGGRPRLVHAAMPRLDGLVQLMEAPPRDGGVRGQETRHWADDGVDVQVYLAADTMEKLLRDPELRKYRV</sequence>
<keyword evidence="1 2" id="KW-0808">Transferase</keyword>
<dbReference type="Gene3D" id="3.30.559.10">
    <property type="entry name" value="Chloramphenicol acetyltransferase-like domain"/>
    <property type="match status" value="2"/>
</dbReference>
<dbReference type="GO" id="GO:0016747">
    <property type="term" value="F:acyltransferase activity, transferring groups other than amino-acyl groups"/>
    <property type="evidence" value="ECO:0007669"/>
    <property type="project" value="TreeGrafter"/>
</dbReference>
<dbReference type="InterPro" id="IPR050317">
    <property type="entry name" value="Plant_Fungal_Acyltransferase"/>
</dbReference>
<dbReference type="InterPro" id="IPR023213">
    <property type="entry name" value="CAT-like_dom_sf"/>
</dbReference>